<keyword evidence="2 5" id="KW-0812">Transmembrane</keyword>
<dbReference type="WBParaSite" id="PSAMB.scaffold7265size7933.g29833.t1">
    <property type="protein sequence ID" value="PSAMB.scaffold7265size7933.g29833.t1"/>
    <property type="gene ID" value="PSAMB.scaffold7265size7933.g29833"/>
</dbReference>
<evidence type="ECO:0000256" key="5">
    <source>
        <dbReference type="SAM" id="Phobius"/>
    </source>
</evidence>
<accession>A0A914XAI2</accession>
<evidence type="ECO:0000256" key="1">
    <source>
        <dbReference type="ARBA" id="ARBA00004141"/>
    </source>
</evidence>
<dbReference type="Gene3D" id="1.20.1250.20">
    <property type="entry name" value="MFS general substrate transporter like domains"/>
    <property type="match status" value="1"/>
</dbReference>
<evidence type="ECO:0000256" key="4">
    <source>
        <dbReference type="ARBA" id="ARBA00023136"/>
    </source>
</evidence>
<feature type="transmembrane region" description="Helical" evidence="5">
    <location>
        <begin position="70"/>
        <end position="89"/>
    </location>
</feature>
<feature type="transmembrane region" description="Helical" evidence="5">
    <location>
        <begin position="12"/>
        <end position="32"/>
    </location>
</feature>
<keyword evidence="3 5" id="KW-1133">Transmembrane helix</keyword>
<protein>
    <submittedName>
        <fullName evidence="7">Solute carrier family 46 member 3</fullName>
    </submittedName>
</protein>
<feature type="transmembrane region" description="Helical" evidence="5">
    <location>
        <begin position="101"/>
        <end position="124"/>
    </location>
</feature>
<feature type="transmembrane region" description="Helical" evidence="5">
    <location>
        <begin position="136"/>
        <end position="159"/>
    </location>
</feature>
<dbReference type="GO" id="GO:0022857">
    <property type="term" value="F:transmembrane transporter activity"/>
    <property type="evidence" value="ECO:0007669"/>
    <property type="project" value="TreeGrafter"/>
</dbReference>
<keyword evidence="6" id="KW-1185">Reference proteome</keyword>
<dbReference type="AlphaFoldDB" id="A0A914XAI2"/>
<name>A0A914XAI2_9BILA</name>
<dbReference type="GO" id="GO:0016020">
    <property type="term" value="C:membrane"/>
    <property type="evidence" value="ECO:0007669"/>
    <property type="project" value="UniProtKB-SubCell"/>
</dbReference>
<dbReference type="SUPFAM" id="SSF103473">
    <property type="entry name" value="MFS general substrate transporter"/>
    <property type="match status" value="1"/>
</dbReference>
<sequence>MPSLTDRCHVTVPLVIYSATGFMFFPVFQSLIYNKVCLQSQNETGMNESTCLDRSITSKHHLLQTKANHVLLISTVAISLMAMLAAPILGSVSDRKSRKLAMLLPFIGLILEDLTLILQAHFMAEASVYYVVLSELIFGVFGGYMSVFSTTFAFAAHLCKDDKERKSKTMALLEGCLGLGGEQQ</sequence>
<keyword evidence="4 5" id="KW-0472">Membrane</keyword>
<dbReference type="Proteomes" id="UP000887566">
    <property type="component" value="Unplaced"/>
</dbReference>
<dbReference type="PANTHER" id="PTHR23507:SF27">
    <property type="entry name" value="SOLUTE CARRIER FAMILY RELATED"/>
    <property type="match status" value="1"/>
</dbReference>
<dbReference type="PANTHER" id="PTHR23507">
    <property type="entry name" value="ZGC:174356"/>
    <property type="match status" value="1"/>
</dbReference>
<comment type="subcellular location">
    <subcellularLocation>
        <location evidence="1">Membrane</location>
        <topology evidence="1">Multi-pass membrane protein</topology>
    </subcellularLocation>
</comment>
<proteinExistence type="predicted"/>
<reference evidence="7" key="1">
    <citation type="submission" date="2022-11" db="UniProtKB">
        <authorList>
            <consortium name="WormBaseParasite"/>
        </authorList>
    </citation>
    <scope>IDENTIFICATION</scope>
</reference>
<dbReference type="InterPro" id="IPR036259">
    <property type="entry name" value="MFS_trans_sf"/>
</dbReference>
<evidence type="ECO:0000313" key="7">
    <source>
        <dbReference type="WBParaSite" id="PSAMB.scaffold7265size7933.g29833.t1"/>
    </source>
</evidence>
<evidence type="ECO:0000313" key="6">
    <source>
        <dbReference type="Proteomes" id="UP000887566"/>
    </source>
</evidence>
<organism evidence="6 7">
    <name type="scientific">Plectus sambesii</name>
    <dbReference type="NCBI Taxonomy" id="2011161"/>
    <lineage>
        <taxon>Eukaryota</taxon>
        <taxon>Metazoa</taxon>
        <taxon>Ecdysozoa</taxon>
        <taxon>Nematoda</taxon>
        <taxon>Chromadorea</taxon>
        <taxon>Plectida</taxon>
        <taxon>Plectina</taxon>
        <taxon>Plectoidea</taxon>
        <taxon>Plectidae</taxon>
        <taxon>Plectus</taxon>
    </lineage>
</organism>
<evidence type="ECO:0000256" key="2">
    <source>
        <dbReference type="ARBA" id="ARBA00022692"/>
    </source>
</evidence>
<evidence type="ECO:0000256" key="3">
    <source>
        <dbReference type="ARBA" id="ARBA00022989"/>
    </source>
</evidence>